<name>F4KXX9_HALH1</name>
<dbReference type="KEGG" id="hhy:Halhy_4805"/>
<reference key="2">
    <citation type="submission" date="2011-04" db="EMBL/GenBank/DDBJ databases">
        <title>Complete sequence of chromosome of Haliscomenobacter hydrossis DSM 1100.</title>
        <authorList>
            <consortium name="US DOE Joint Genome Institute (JGI-PGF)"/>
            <person name="Lucas S."/>
            <person name="Han J."/>
            <person name="Lapidus A."/>
            <person name="Bruce D."/>
            <person name="Goodwin L."/>
            <person name="Pitluck S."/>
            <person name="Peters L."/>
            <person name="Kyrpides N."/>
            <person name="Mavromatis K."/>
            <person name="Ivanova N."/>
            <person name="Ovchinnikova G."/>
            <person name="Pagani I."/>
            <person name="Daligault H."/>
            <person name="Detter J.C."/>
            <person name="Han C."/>
            <person name="Land M."/>
            <person name="Hauser L."/>
            <person name="Markowitz V."/>
            <person name="Cheng J.-F."/>
            <person name="Hugenholtz P."/>
            <person name="Woyke T."/>
            <person name="Wu D."/>
            <person name="Verbarg S."/>
            <person name="Frueling A."/>
            <person name="Brambilla E."/>
            <person name="Klenk H.-P."/>
            <person name="Eisen J.A."/>
        </authorList>
    </citation>
    <scope>NUCLEOTIDE SEQUENCE</scope>
    <source>
        <strain>DSM 1100</strain>
    </source>
</reference>
<evidence type="ECO:0000313" key="2">
    <source>
        <dbReference type="Proteomes" id="UP000008461"/>
    </source>
</evidence>
<keyword evidence="2" id="KW-1185">Reference proteome</keyword>
<protein>
    <submittedName>
        <fullName evidence="1">Uncharacterized protein</fullName>
    </submittedName>
</protein>
<gene>
    <name evidence="1" type="ordered locus">Halhy_4805</name>
</gene>
<organism evidence="1 2">
    <name type="scientific">Haliscomenobacter hydrossis (strain ATCC 27775 / DSM 1100 / LMG 10767 / O)</name>
    <dbReference type="NCBI Taxonomy" id="760192"/>
    <lineage>
        <taxon>Bacteria</taxon>
        <taxon>Pseudomonadati</taxon>
        <taxon>Bacteroidota</taxon>
        <taxon>Saprospiria</taxon>
        <taxon>Saprospirales</taxon>
        <taxon>Haliscomenobacteraceae</taxon>
        <taxon>Haliscomenobacter</taxon>
    </lineage>
</organism>
<dbReference type="HOGENOM" id="CLU_3310666_0_0_10"/>
<sequence length="39" mass="4791">MLKIELEDDQMHKIALLGMESSMTKIRRKYQYVLQQHHF</sequence>
<evidence type="ECO:0000313" key="1">
    <source>
        <dbReference type="EMBL" id="AEE52638.1"/>
    </source>
</evidence>
<accession>F4KXX9</accession>
<reference evidence="1 2" key="1">
    <citation type="journal article" date="2011" name="Stand. Genomic Sci.">
        <title>Complete genome sequence of Haliscomenobacter hydrossis type strain (O).</title>
        <authorList>
            <consortium name="US DOE Joint Genome Institute (JGI-PGF)"/>
            <person name="Daligault H."/>
            <person name="Lapidus A."/>
            <person name="Zeytun A."/>
            <person name="Nolan M."/>
            <person name="Lucas S."/>
            <person name="Del Rio T.G."/>
            <person name="Tice H."/>
            <person name="Cheng J.F."/>
            <person name="Tapia R."/>
            <person name="Han C."/>
            <person name="Goodwin L."/>
            <person name="Pitluck S."/>
            <person name="Liolios K."/>
            <person name="Pagani I."/>
            <person name="Ivanova N."/>
            <person name="Huntemann M."/>
            <person name="Mavromatis K."/>
            <person name="Mikhailova N."/>
            <person name="Pati A."/>
            <person name="Chen A."/>
            <person name="Palaniappan K."/>
            <person name="Land M."/>
            <person name="Hauser L."/>
            <person name="Brambilla E.M."/>
            <person name="Rohde M."/>
            <person name="Verbarg S."/>
            <person name="Goker M."/>
            <person name="Bristow J."/>
            <person name="Eisen J.A."/>
            <person name="Markowitz V."/>
            <person name="Hugenholtz P."/>
            <person name="Kyrpides N.C."/>
            <person name="Klenk H.P."/>
            <person name="Woyke T."/>
        </authorList>
    </citation>
    <scope>NUCLEOTIDE SEQUENCE [LARGE SCALE GENOMIC DNA]</scope>
    <source>
        <strain evidence="2">ATCC 27775 / DSM 1100 / LMG 10767 / O</strain>
    </source>
</reference>
<dbReference type="Proteomes" id="UP000008461">
    <property type="component" value="Chromosome"/>
</dbReference>
<dbReference type="STRING" id="760192.Halhy_4805"/>
<dbReference type="EMBL" id="CP002691">
    <property type="protein sequence ID" value="AEE52638.1"/>
    <property type="molecule type" value="Genomic_DNA"/>
</dbReference>
<proteinExistence type="predicted"/>
<dbReference type="AlphaFoldDB" id="F4KXX9"/>